<dbReference type="EMBL" id="CP023067">
    <property type="protein sequence ID" value="ASY62595.1"/>
    <property type="molecule type" value="Genomic_DNA"/>
</dbReference>
<dbReference type="eggNOG" id="ENOG50339MW">
    <property type="taxonomic scope" value="Bacteria"/>
</dbReference>
<dbReference type="AlphaFoldDB" id="A0A249P9Z0"/>
<evidence type="ECO:0000313" key="1">
    <source>
        <dbReference type="EMBL" id="ASY62595.1"/>
    </source>
</evidence>
<protein>
    <submittedName>
        <fullName evidence="1">Uncharacterized protein</fullName>
    </submittedName>
</protein>
<evidence type="ECO:0000313" key="2">
    <source>
        <dbReference type="Proteomes" id="UP000217211"/>
    </source>
</evidence>
<accession>A0A249P9Z0</accession>
<proteinExistence type="predicted"/>
<sequence length="126" mass="14426">MNRAYHLESKVAKMPRVIIDRALDDDVKAAASGLPKHWHFAVRGDDGYYETDFLTGYAMTEKLAQIIERKIDTWIEQYHNDEGTLAKYLWLRARWDAAKADAGERINTRDEFHAAHNAKRGGPQPG</sequence>
<reference evidence="1 2" key="1">
    <citation type="submission" date="2017-08" db="EMBL/GenBank/DDBJ databases">
        <title>Multipartite genome sequences of Sinorhizobium species nodulating soybeans.</title>
        <authorList>
            <person name="Tian C.F."/>
        </authorList>
    </citation>
    <scope>NUCLEOTIDE SEQUENCE [LARGE SCALE GENOMIC DNA]</scope>
    <source>
        <strain evidence="1 2">CCBAU 05684</strain>
    </source>
</reference>
<organism evidence="1 2">
    <name type="scientific">Sinorhizobium sojae CCBAU 05684</name>
    <dbReference type="NCBI Taxonomy" id="716928"/>
    <lineage>
        <taxon>Bacteria</taxon>
        <taxon>Pseudomonadati</taxon>
        <taxon>Pseudomonadota</taxon>
        <taxon>Alphaproteobacteria</taxon>
        <taxon>Hyphomicrobiales</taxon>
        <taxon>Rhizobiaceae</taxon>
        <taxon>Sinorhizobium/Ensifer group</taxon>
        <taxon>Sinorhizobium</taxon>
    </lineage>
</organism>
<dbReference type="KEGG" id="esj:SJ05684_c11390"/>
<gene>
    <name evidence="1" type="ORF">SJ05684_c11390</name>
</gene>
<name>A0A249P9Z0_9HYPH</name>
<dbReference type="Proteomes" id="UP000217211">
    <property type="component" value="Chromosome"/>
</dbReference>
<keyword evidence="2" id="KW-1185">Reference proteome</keyword>